<dbReference type="PANTHER" id="PTHR22683">
    <property type="entry name" value="SPORULATION PROTEIN RELATED"/>
    <property type="match status" value="1"/>
</dbReference>
<dbReference type="Pfam" id="PF01580">
    <property type="entry name" value="FtsK_SpoIIIE"/>
    <property type="match status" value="1"/>
</dbReference>
<name>A0A918XMH7_9ACTN</name>
<comment type="caution">
    <text evidence="5">The sequence shown here is derived from an EMBL/GenBank/DDBJ whole genome shotgun (WGS) entry which is preliminary data.</text>
</comment>
<dbReference type="GO" id="GO:0003677">
    <property type="term" value="F:DNA binding"/>
    <property type="evidence" value="ECO:0007669"/>
    <property type="project" value="InterPro"/>
</dbReference>
<proteinExistence type="predicted"/>
<protein>
    <recommendedName>
        <fullName evidence="4">FtsK domain-containing protein</fullName>
    </recommendedName>
</protein>
<dbReference type="InterPro" id="IPR002543">
    <property type="entry name" value="FtsK_dom"/>
</dbReference>
<keyword evidence="6" id="KW-1185">Reference proteome</keyword>
<evidence type="ECO:0000313" key="6">
    <source>
        <dbReference type="Proteomes" id="UP000654947"/>
    </source>
</evidence>
<evidence type="ECO:0000313" key="5">
    <source>
        <dbReference type="EMBL" id="GHD37784.1"/>
    </source>
</evidence>
<evidence type="ECO:0000256" key="2">
    <source>
        <dbReference type="ARBA" id="ARBA00022840"/>
    </source>
</evidence>
<evidence type="ECO:0000256" key="3">
    <source>
        <dbReference type="PROSITE-ProRule" id="PRU00289"/>
    </source>
</evidence>
<dbReference type="PANTHER" id="PTHR22683:SF41">
    <property type="entry name" value="DNA TRANSLOCASE FTSK"/>
    <property type="match status" value="1"/>
</dbReference>
<dbReference type="SUPFAM" id="SSF52540">
    <property type="entry name" value="P-loop containing nucleoside triphosphate hydrolases"/>
    <property type="match status" value="1"/>
</dbReference>
<dbReference type="InterPro" id="IPR050206">
    <property type="entry name" value="FtsK/SpoIIIE/SftA"/>
</dbReference>
<dbReference type="EMBL" id="BMXL01000058">
    <property type="protein sequence ID" value="GHD37784.1"/>
    <property type="molecule type" value="Genomic_DNA"/>
</dbReference>
<dbReference type="Gene3D" id="3.40.50.300">
    <property type="entry name" value="P-loop containing nucleotide triphosphate hydrolases"/>
    <property type="match status" value="1"/>
</dbReference>
<dbReference type="GO" id="GO:0005524">
    <property type="term" value="F:ATP binding"/>
    <property type="evidence" value="ECO:0007669"/>
    <property type="project" value="UniProtKB-UniRule"/>
</dbReference>
<keyword evidence="2 3" id="KW-0067">ATP-binding</keyword>
<dbReference type="InterPro" id="IPR027417">
    <property type="entry name" value="P-loop_NTPase"/>
</dbReference>
<evidence type="ECO:0000259" key="4">
    <source>
        <dbReference type="PROSITE" id="PS50901"/>
    </source>
</evidence>
<feature type="binding site" evidence="3">
    <location>
        <begin position="209"/>
        <end position="216"/>
    </location>
    <ligand>
        <name>ATP</name>
        <dbReference type="ChEBI" id="CHEBI:30616"/>
    </ligand>
</feature>
<dbReference type="Proteomes" id="UP000654947">
    <property type="component" value="Unassembled WGS sequence"/>
</dbReference>
<accession>A0A918XMH7</accession>
<dbReference type="RefSeq" id="WP_193518763.1">
    <property type="nucleotide sequence ID" value="NZ_BMXL01000058.1"/>
</dbReference>
<dbReference type="PROSITE" id="PS50901">
    <property type="entry name" value="FTSK"/>
    <property type="match status" value="1"/>
</dbReference>
<gene>
    <name evidence="5" type="ORF">GCM10007147_45980</name>
</gene>
<dbReference type="AlphaFoldDB" id="A0A918XMH7"/>
<sequence length="456" mass="51028">MLALVTILAVLLVALLALRAAPPIIWTRYRHKTTWYRAAYLVYLAWRARRVWFAFCRDKKLAKLVKEGRTTTRQALFEVMPGVRVERRECDQWKVPKLKISAFGYGLQGRIKITTEASYEALDKVKGELVDLWQVRRIEFDHSKSGVLRFNAYVYEPLEEDHSSPLLDADPVLQLGTLTSATPIPLLVDQVGKPITLSLRSSAHGLLAGGTRSGKSITANSLLAYASLMSDVRVTVIDPNLAAAAPWYRTAHAVCTSADPNDAIEYLREIRREMESRQQLFWDGRTDRLTDFTSETPLWLLVIDEVTNYTRHPDKKAREAFTAELLAVASQAAKFGIRLWLLAQKPDSSVLPTAIRTNLSTRICHRVDTIEDFAHLFQDARSLEITAADRSMPQGVAVVHLTGMQAPARAKGYYLPTEACWRISDALVAAGHAVRELPGLPDAEVVDFPTAEDHAV</sequence>
<organism evidence="5 6">
    <name type="scientific">Nocardiopsis kunsanensis</name>
    <dbReference type="NCBI Taxonomy" id="141693"/>
    <lineage>
        <taxon>Bacteria</taxon>
        <taxon>Bacillati</taxon>
        <taxon>Actinomycetota</taxon>
        <taxon>Actinomycetes</taxon>
        <taxon>Streptosporangiales</taxon>
        <taxon>Nocardiopsidaceae</taxon>
        <taxon>Nocardiopsis</taxon>
    </lineage>
</organism>
<reference evidence="5 6" key="1">
    <citation type="journal article" date="2014" name="Int. J. Syst. Evol. Microbiol.">
        <title>Complete genome sequence of Corynebacterium casei LMG S-19264T (=DSM 44701T), isolated from a smear-ripened cheese.</title>
        <authorList>
            <consortium name="US DOE Joint Genome Institute (JGI-PGF)"/>
            <person name="Walter F."/>
            <person name="Albersmeier A."/>
            <person name="Kalinowski J."/>
            <person name="Ruckert C."/>
        </authorList>
    </citation>
    <scope>NUCLEOTIDE SEQUENCE [LARGE SCALE GENOMIC DNA]</scope>
    <source>
        <strain evidence="5 6">KCTC 19473</strain>
    </source>
</reference>
<evidence type="ECO:0000256" key="1">
    <source>
        <dbReference type="ARBA" id="ARBA00022741"/>
    </source>
</evidence>
<keyword evidence="1 3" id="KW-0547">Nucleotide-binding</keyword>
<feature type="domain" description="FtsK" evidence="4">
    <location>
        <begin position="192"/>
        <end position="374"/>
    </location>
</feature>